<keyword evidence="8" id="KW-1133">Transmembrane helix</keyword>
<comment type="function">
    <text evidence="1 10">Controls the rotational direction of flagella during chemotaxis.</text>
</comment>
<sequence length="149" mass="15989">MKPSGKWIAIGVAVLALGGAGAAVLLTDGRFGGTAAPKTAAADIDTARYVSLDKLVVMLKADGASRPRYMSIDLVFTTMTEKSEKRVREQLPLLRALSYQSLSEYSAADVLRMRPTDMSERLNGAFATAFGTEEARPFTDVLVAKVMVD</sequence>
<dbReference type="RefSeq" id="WP_301756779.1">
    <property type="nucleotide sequence ID" value="NZ_JAUJSQ010000011.1"/>
</dbReference>
<evidence type="ECO:0000256" key="8">
    <source>
        <dbReference type="ARBA" id="ARBA00022989"/>
    </source>
</evidence>
<dbReference type="EMBL" id="JAUJSQ010000011">
    <property type="protein sequence ID" value="MDN7934693.1"/>
    <property type="molecule type" value="Genomic_DNA"/>
</dbReference>
<keyword evidence="12" id="KW-1185">Reference proteome</keyword>
<evidence type="ECO:0000313" key="11">
    <source>
        <dbReference type="EMBL" id="MDN7934693.1"/>
    </source>
</evidence>
<keyword evidence="11" id="KW-0969">Cilium</keyword>
<keyword evidence="11" id="KW-0966">Cell projection</keyword>
<dbReference type="Proteomes" id="UP001171606">
    <property type="component" value="Unassembled WGS sequence"/>
</dbReference>
<keyword evidence="9 10" id="KW-0472">Membrane</keyword>
<keyword evidence="5 10" id="KW-0145">Chemotaxis</keyword>
<evidence type="ECO:0000256" key="5">
    <source>
        <dbReference type="ARBA" id="ARBA00022500"/>
    </source>
</evidence>
<comment type="subcellular location">
    <subcellularLocation>
        <location evidence="10">Cell inner membrane</location>
    </subcellularLocation>
    <subcellularLocation>
        <location evidence="2">Cell membrane</location>
        <topology evidence="2">Single-pass membrane protein</topology>
    </subcellularLocation>
</comment>
<keyword evidence="11" id="KW-0282">Flagellum</keyword>
<keyword evidence="7 10" id="KW-0283">Flagellar rotation</keyword>
<evidence type="ECO:0000256" key="3">
    <source>
        <dbReference type="ARBA" id="ARBA00008281"/>
    </source>
</evidence>
<keyword evidence="6" id="KW-0812">Transmembrane</keyword>
<evidence type="ECO:0000256" key="2">
    <source>
        <dbReference type="ARBA" id="ARBA00004162"/>
    </source>
</evidence>
<keyword evidence="10" id="KW-0997">Cell inner membrane</keyword>
<comment type="caution">
    <text evidence="11">The sequence shown here is derived from an EMBL/GenBank/DDBJ whole genome shotgun (WGS) entry which is preliminary data.</text>
</comment>
<dbReference type="InterPro" id="IPR005503">
    <property type="entry name" value="FliL"/>
</dbReference>
<organism evidence="11 12">
    <name type="scientific">Burkholderia metallica</name>
    <dbReference type="NCBI Taxonomy" id="488729"/>
    <lineage>
        <taxon>Bacteria</taxon>
        <taxon>Pseudomonadati</taxon>
        <taxon>Pseudomonadota</taxon>
        <taxon>Betaproteobacteria</taxon>
        <taxon>Burkholderiales</taxon>
        <taxon>Burkholderiaceae</taxon>
        <taxon>Burkholderia</taxon>
        <taxon>Burkholderia cepacia complex</taxon>
    </lineage>
</organism>
<evidence type="ECO:0000256" key="6">
    <source>
        <dbReference type="ARBA" id="ARBA00022692"/>
    </source>
</evidence>
<evidence type="ECO:0000256" key="9">
    <source>
        <dbReference type="ARBA" id="ARBA00023136"/>
    </source>
</evidence>
<keyword evidence="4" id="KW-1003">Cell membrane</keyword>
<evidence type="ECO:0000256" key="4">
    <source>
        <dbReference type="ARBA" id="ARBA00022475"/>
    </source>
</evidence>
<name>A0ABT8PHS6_9BURK</name>
<evidence type="ECO:0000313" key="12">
    <source>
        <dbReference type="Proteomes" id="UP001171606"/>
    </source>
</evidence>
<gene>
    <name evidence="11" type="ORF">QZM52_25785</name>
</gene>
<comment type="similarity">
    <text evidence="3 10">Belongs to the FliL family.</text>
</comment>
<protein>
    <recommendedName>
        <fullName evidence="10">Flagellar protein FliL</fullName>
    </recommendedName>
</protein>
<evidence type="ECO:0000256" key="10">
    <source>
        <dbReference type="RuleBase" id="RU364125"/>
    </source>
</evidence>
<reference evidence="11" key="1">
    <citation type="submission" date="2023-07" db="EMBL/GenBank/DDBJ databases">
        <title>A collection of bacterial strains from the Burkholderia cepacia Research Laboratory and Repository.</title>
        <authorList>
            <person name="Lipuma J."/>
            <person name="Spilker T."/>
            <person name="Caverly L."/>
        </authorList>
    </citation>
    <scope>NUCLEOTIDE SEQUENCE</scope>
    <source>
        <strain evidence="11">AU42020</strain>
    </source>
</reference>
<proteinExistence type="inferred from homology"/>
<evidence type="ECO:0000256" key="1">
    <source>
        <dbReference type="ARBA" id="ARBA00002254"/>
    </source>
</evidence>
<evidence type="ECO:0000256" key="7">
    <source>
        <dbReference type="ARBA" id="ARBA00022779"/>
    </source>
</evidence>
<accession>A0ABT8PHS6</accession>
<dbReference type="Pfam" id="PF03748">
    <property type="entry name" value="FliL"/>
    <property type="match status" value="1"/>
</dbReference>